<dbReference type="Gene3D" id="3.40.50.2000">
    <property type="entry name" value="Glycogen Phosphorylase B"/>
    <property type="match status" value="1"/>
</dbReference>
<dbReference type="AlphaFoldDB" id="B9L6Q0"/>
<sequence>MKIGILEVCSKNHYVLVESWIKVLHYLGHEPILFIDEDVNNLLNKNFNVEKIIKMKNQSMKSYLKQISSYKVDYLIITSLQSYLIDFLLYFRPSYKFALTIHNAKTWFLGNKLHKPKNIIKRFIRYYFKKKADKFFVSSDNMKKFILNHTDIKEYNIYVMPFMLNNNMFFHKNTKIKKIVYPGIISTTRKKYDNFFKLAQRYENIEFVLLGSPSNNPKEKSKEVINKIKKLNLNNVKYFQHYLSDEEYQQELKTASLIFSELRVEFFKEDYEEIYGETKDTGISYLMIKYSLPLIVNIEFKNLHVLDDSTLYFSSTDDLYQILEELLNNNTKYKKLLENAIKSSKLFTVDKVAENLKGFFDEIK</sequence>
<dbReference type="OrthoDB" id="7107836at2"/>
<keyword evidence="2" id="KW-1185">Reference proteome</keyword>
<accession>B9L6Q0</accession>
<dbReference type="KEGG" id="nam:NAMH_1658"/>
<dbReference type="eggNOG" id="ENOG5033GHB">
    <property type="taxonomic scope" value="Bacteria"/>
</dbReference>
<dbReference type="SUPFAM" id="SSF53756">
    <property type="entry name" value="UDP-Glycosyltransferase/glycogen phosphorylase"/>
    <property type="match status" value="1"/>
</dbReference>
<organism evidence="1 2">
    <name type="scientific">Nautilia profundicola (strain ATCC BAA-1463 / DSM 18972 / AmH)</name>
    <dbReference type="NCBI Taxonomy" id="598659"/>
    <lineage>
        <taxon>Bacteria</taxon>
        <taxon>Pseudomonadati</taxon>
        <taxon>Campylobacterota</taxon>
        <taxon>Epsilonproteobacteria</taxon>
        <taxon>Nautiliales</taxon>
        <taxon>Nautiliaceae</taxon>
        <taxon>Nautilia</taxon>
    </lineage>
</organism>
<dbReference type="RefSeq" id="WP_012663649.1">
    <property type="nucleotide sequence ID" value="NC_012115.1"/>
</dbReference>
<dbReference type="STRING" id="598659.NAMH_1658"/>
<protein>
    <submittedName>
        <fullName evidence="1">Uncharacterized protein</fullName>
    </submittedName>
</protein>
<proteinExistence type="predicted"/>
<dbReference type="HOGENOM" id="CLU_760378_0_0_7"/>
<reference evidence="1 2" key="1">
    <citation type="journal article" date="2009" name="PLoS Genet.">
        <title>Adaptations to submarine hydrothermal environments exemplified by the genome of Nautilia profundicola.</title>
        <authorList>
            <person name="Campbell B.J."/>
            <person name="Smith J.L."/>
            <person name="Hanson T.E."/>
            <person name="Klotz M.G."/>
            <person name="Stein L.Y."/>
            <person name="Lee C.K."/>
            <person name="Wu D."/>
            <person name="Robinson J.M."/>
            <person name="Khouri H.M."/>
            <person name="Eisen J.A."/>
            <person name="Cary S.C."/>
        </authorList>
    </citation>
    <scope>NUCLEOTIDE SEQUENCE [LARGE SCALE GENOMIC DNA]</scope>
    <source>
        <strain evidence="2">ATCC BAA-1463 / DSM 18972 / AmH</strain>
    </source>
</reference>
<evidence type="ECO:0000313" key="1">
    <source>
        <dbReference type="EMBL" id="ACM92277.1"/>
    </source>
</evidence>
<gene>
    <name evidence="1" type="ordered locus">NAMH_1658</name>
</gene>
<dbReference type="Proteomes" id="UP000000448">
    <property type="component" value="Chromosome"/>
</dbReference>
<name>B9L6Q0_NAUPA</name>
<evidence type="ECO:0000313" key="2">
    <source>
        <dbReference type="Proteomes" id="UP000000448"/>
    </source>
</evidence>
<dbReference type="EMBL" id="CP001279">
    <property type="protein sequence ID" value="ACM92277.1"/>
    <property type="molecule type" value="Genomic_DNA"/>
</dbReference>